<evidence type="ECO:0000259" key="11">
    <source>
        <dbReference type="Pfam" id="PF00999"/>
    </source>
</evidence>
<dbReference type="PANTHER" id="PTHR10110">
    <property type="entry name" value="SODIUM/HYDROGEN EXCHANGER"/>
    <property type="match status" value="1"/>
</dbReference>
<evidence type="ECO:0000256" key="8">
    <source>
        <dbReference type="ARBA" id="ARBA00023136"/>
    </source>
</evidence>
<proteinExistence type="inferred from homology"/>
<feature type="transmembrane region" description="Helical" evidence="10">
    <location>
        <begin position="83"/>
        <end position="106"/>
    </location>
</feature>
<keyword evidence="9 10" id="KW-0739">Sodium transport</keyword>
<name>A0ABV9WEW9_9ACTN</name>
<feature type="transmembrane region" description="Helical" evidence="10">
    <location>
        <begin position="6"/>
        <end position="24"/>
    </location>
</feature>
<keyword evidence="13" id="KW-1185">Reference proteome</keyword>
<keyword evidence="10" id="KW-0050">Antiport</keyword>
<dbReference type="RefSeq" id="WP_380126907.1">
    <property type="nucleotide sequence ID" value="NZ_JBHSIU010000097.1"/>
</dbReference>
<comment type="caution">
    <text evidence="12">The sequence shown here is derived from an EMBL/GenBank/DDBJ whole genome shotgun (WGS) entry which is preliminary data.</text>
</comment>
<evidence type="ECO:0000313" key="12">
    <source>
        <dbReference type="EMBL" id="MFC5006291.1"/>
    </source>
</evidence>
<feature type="transmembrane region" description="Helical" evidence="10">
    <location>
        <begin position="233"/>
        <end position="250"/>
    </location>
</feature>
<keyword evidence="2 10" id="KW-0813">Transport</keyword>
<feature type="transmembrane region" description="Helical" evidence="10">
    <location>
        <begin position="182"/>
        <end position="203"/>
    </location>
</feature>
<keyword evidence="6 10" id="KW-0915">Sodium</keyword>
<evidence type="ECO:0000256" key="9">
    <source>
        <dbReference type="ARBA" id="ARBA00023201"/>
    </source>
</evidence>
<keyword evidence="8 10" id="KW-0472">Membrane</keyword>
<sequence>MQDVQIVLALIVVATVIATFAQRLRVPPPSLLVVAGIVVGLLPWVPAVQVTPEVINLVVLPPLLFAAGEELSWRDLRRVWRPVLVLAVGLVLASAGAVGAVAMLVTPLPLSMAFLLGAVLASTDPVAVTALGRRLALPPRMQALVQAESLFNDATSLILFRIAVLAAVAGGSLSAGGVAGQFAVLAGGGVLAGVLVAAVIGFIRSRTEDPVLETVTTMVTPFGAYVLAESVHASGVTAVVVAGVILGILAPRLSAPVTRLQVVAVQGTVVFVLESVVFGLIGLALPDLVRRLSVEGQSWLPAALAITATLLVARIAWVFPLAALRHWRHGSGGSWSAAWRVPAVLSWAGARGVVPLAAALSIPLVDDAGAPVPFRDLVQVLAAAVIVISLVVQGFTLAPLVRWTGLAIAPEDERAELTRVRVRLAEAGIDHVETQLELEAVAPVVAERVQRSLQTRLDLARETSSPAGTLDADYRQLRRAVVLVQRAELERLHSAGEASESTRRRLERHLDLEDARYGEEV</sequence>
<feature type="transmembrane region" description="Helical" evidence="10">
    <location>
        <begin position="210"/>
        <end position="227"/>
    </location>
</feature>
<evidence type="ECO:0000256" key="6">
    <source>
        <dbReference type="ARBA" id="ARBA00023053"/>
    </source>
</evidence>
<evidence type="ECO:0000256" key="10">
    <source>
        <dbReference type="RuleBase" id="RU366002"/>
    </source>
</evidence>
<gene>
    <name evidence="12" type="ORF">ACFPIJ_51785</name>
</gene>
<comment type="subcellular location">
    <subcellularLocation>
        <location evidence="1 10">Cell membrane</location>
        <topology evidence="1 10">Multi-pass membrane protein</topology>
    </subcellularLocation>
</comment>
<dbReference type="EMBL" id="JBHSIU010000097">
    <property type="protein sequence ID" value="MFC5006291.1"/>
    <property type="molecule type" value="Genomic_DNA"/>
</dbReference>
<evidence type="ECO:0000256" key="1">
    <source>
        <dbReference type="ARBA" id="ARBA00004651"/>
    </source>
</evidence>
<dbReference type="InterPro" id="IPR018422">
    <property type="entry name" value="Cation/H_exchanger_CPA1"/>
</dbReference>
<comment type="function">
    <text evidence="10">Na(+)/H(+) antiporter that extrudes sodium in exchange for external protons.</text>
</comment>
<keyword evidence="5 10" id="KW-1133">Transmembrane helix</keyword>
<reference evidence="13" key="1">
    <citation type="journal article" date="2019" name="Int. J. Syst. Evol. Microbiol.">
        <title>The Global Catalogue of Microorganisms (GCM) 10K type strain sequencing project: providing services to taxonomists for standard genome sequencing and annotation.</title>
        <authorList>
            <consortium name="The Broad Institute Genomics Platform"/>
            <consortium name="The Broad Institute Genome Sequencing Center for Infectious Disease"/>
            <person name="Wu L."/>
            <person name="Ma J."/>
        </authorList>
    </citation>
    <scope>NUCLEOTIDE SEQUENCE [LARGE SCALE GENOMIC DNA]</scope>
    <source>
        <strain evidence="13">CGMCC 4.7152</strain>
    </source>
</reference>
<evidence type="ECO:0000256" key="2">
    <source>
        <dbReference type="ARBA" id="ARBA00022448"/>
    </source>
</evidence>
<dbReference type="InterPro" id="IPR006153">
    <property type="entry name" value="Cation/H_exchanger_TM"/>
</dbReference>
<dbReference type="NCBIfam" id="TIGR00831">
    <property type="entry name" value="a_cpa1"/>
    <property type="match status" value="1"/>
</dbReference>
<feature type="domain" description="Cation/H+ exchanger transmembrane" evidence="11">
    <location>
        <begin position="12"/>
        <end position="403"/>
    </location>
</feature>
<dbReference type="InterPro" id="IPR004705">
    <property type="entry name" value="Cation/H_exchanger_CPA1_bac"/>
</dbReference>
<evidence type="ECO:0000313" key="13">
    <source>
        <dbReference type="Proteomes" id="UP001595912"/>
    </source>
</evidence>
<feature type="transmembrane region" description="Helical" evidence="10">
    <location>
        <begin position="344"/>
        <end position="365"/>
    </location>
</feature>
<keyword evidence="7 10" id="KW-0406">Ion transport</keyword>
<feature type="transmembrane region" description="Helical" evidence="10">
    <location>
        <begin position="157"/>
        <end position="176"/>
    </location>
</feature>
<evidence type="ECO:0000256" key="5">
    <source>
        <dbReference type="ARBA" id="ARBA00022989"/>
    </source>
</evidence>
<feature type="transmembrane region" description="Helical" evidence="10">
    <location>
        <begin position="112"/>
        <end position="136"/>
    </location>
</feature>
<dbReference type="Pfam" id="PF00999">
    <property type="entry name" value="Na_H_Exchanger"/>
    <property type="match status" value="1"/>
</dbReference>
<evidence type="ECO:0000256" key="7">
    <source>
        <dbReference type="ARBA" id="ARBA00023065"/>
    </source>
</evidence>
<feature type="transmembrane region" description="Helical" evidence="10">
    <location>
        <begin position="298"/>
        <end position="323"/>
    </location>
</feature>
<dbReference type="PANTHER" id="PTHR10110:SF86">
    <property type="entry name" value="SODIUM_HYDROGEN EXCHANGER 7"/>
    <property type="match status" value="1"/>
</dbReference>
<organism evidence="12 13">
    <name type="scientific">Dactylosporangium cerinum</name>
    <dbReference type="NCBI Taxonomy" id="1434730"/>
    <lineage>
        <taxon>Bacteria</taxon>
        <taxon>Bacillati</taxon>
        <taxon>Actinomycetota</taxon>
        <taxon>Actinomycetes</taxon>
        <taxon>Micromonosporales</taxon>
        <taxon>Micromonosporaceae</taxon>
        <taxon>Dactylosporangium</taxon>
    </lineage>
</organism>
<feature type="transmembrane region" description="Helical" evidence="10">
    <location>
        <begin position="31"/>
        <end position="48"/>
    </location>
</feature>
<keyword evidence="3 10" id="KW-1003">Cell membrane</keyword>
<dbReference type="Proteomes" id="UP001595912">
    <property type="component" value="Unassembled WGS sequence"/>
</dbReference>
<accession>A0ABV9WEW9</accession>
<evidence type="ECO:0000256" key="4">
    <source>
        <dbReference type="ARBA" id="ARBA00022692"/>
    </source>
</evidence>
<protein>
    <submittedName>
        <fullName evidence="12">Na+/H+ antiporter</fullName>
    </submittedName>
</protein>
<feature type="transmembrane region" description="Helical" evidence="10">
    <location>
        <begin position="262"/>
        <end position="286"/>
    </location>
</feature>
<feature type="transmembrane region" description="Helical" evidence="10">
    <location>
        <begin position="377"/>
        <end position="398"/>
    </location>
</feature>
<comment type="similarity">
    <text evidence="10">Belongs to the monovalent cation:proton antiporter 1 (CPA1) transporter (TC 2.A.36) family.</text>
</comment>
<keyword evidence="4 10" id="KW-0812">Transmembrane</keyword>
<evidence type="ECO:0000256" key="3">
    <source>
        <dbReference type="ARBA" id="ARBA00022475"/>
    </source>
</evidence>
<dbReference type="Gene3D" id="6.10.140.1330">
    <property type="match status" value="1"/>
</dbReference>